<dbReference type="Pfam" id="PF03466">
    <property type="entry name" value="LysR_substrate"/>
    <property type="match status" value="1"/>
</dbReference>
<evidence type="ECO:0000256" key="1">
    <source>
        <dbReference type="ARBA" id="ARBA00009437"/>
    </source>
</evidence>
<evidence type="ECO:0000259" key="5">
    <source>
        <dbReference type="PROSITE" id="PS50931"/>
    </source>
</evidence>
<dbReference type="Pfam" id="PF00126">
    <property type="entry name" value="HTH_1"/>
    <property type="match status" value="1"/>
</dbReference>
<dbReference type="GO" id="GO:0043565">
    <property type="term" value="F:sequence-specific DNA binding"/>
    <property type="evidence" value="ECO:0007669"/>
    <property type="project" value="TreeGrafter"/>
</dbReference>
<reference evidence="6 7" key="1">
    <citation type="submission" date="2017-08" db="EMBL/GenBank/DDBJ databases">
        <title>Pusillimonas indicus sp. nov., a member of the family Alcaligenaceae isolated from surface seawater.</title>
        <authorList>
            <person name="Li J."/>
        </authorList>
    </citation>
    <scope>NUCLEOTIDE SEQUENCE [LARGE SCALE GENOMIC DNA]</scope>
    <source>
        <strain evidence="6 7">L52-1-41</strain>
    </source>
</reference>
<dbReference type="Gene3D" id="3.40.190.290">
    <property type="match status" value="1"/>
</dbReference>
<dbReference type="InterPro" id="IPR036388">
    <property type="entry name" value="WH-like_DNA-bd_sf"/>
</dbReference>
<dbReference type="InterPro" id="IPR005119">
    <property type="entry name" value="LysR_subst-bd"/>
</dbReference>
<evidence type="ECO:0000256" key="3">
    <source>
        <dbReference type="ARBA" id="ARBA00023125"/>
    </source>
</evidence>
<keyword evidence="3" id="KW-0238">DNA-binding</keyword>
<dbReference type="SUPFAM" id="SSF53850">
    <property type="entry name" value="Periplasmic binding protein-like II"/>
    <property type="match status" value="1"/>
</dbReference>
<dbReference type="OrthoDB" id="570111at2"/>
<dbReference type="InterPro" id="IPR058163">
    <property type="entry name" value="LysR-type_TF_proteobact-type"/>
</dbReference>
<evidence type="ECO:0000256" key="2">
    <source>
        <dbReference type="ARBA" id="ARBA00023015"/>
    </source>
</evidence>
<gene>
    <name evidence="6" type="ORF">CJP73_15940</name>
</gene>
<dbReference type="AlphaFoldDB" id="A0A3A1YN11"/>
<dbReference type="InterPro" id="IPR036390">
    <property type="entry name" value="WH_DNA-bd_sf"/>
</dbReference>
<name>A0A3A1YN11_9BURK</name>
<comment type="caution">
    <text evidence="6">The sequence shown here is derived from an EMBL/GenBank/DDBJ whole genome shotgun (WGS) entry which is preliminary data.</text>
</comment>
<accession>A0A3A1YN11</accession>
<dbReference type="SUPFAM" id="SSF46785">
    <property type="entry name" value="Winged helix' DNA-binding domain"/>
    <property type="match status" value="1"/>
</dbReference>
<dbReference type="PROSITE" id="PS50931">
    <property type="entry name" value="HTH_LYSR"/>
    <property type="match status" value="1"/>
</dbReference>
<dbReference type="GO" id="GO:0006351">
    <property type="term" value="P:DNA-templated transcription"/>
    <property type="evidence" value="ECO:0007669"/>
    <property type="project" value="TreeGrafter"/>
</dbReference>
<proteinExistence type="inferred from homology"/>
<dbReference type="PANTHER" id="PTHR30537">
    <property type="entry name" value="HTH-TYPE TRANSCRIPTIONAL REGULATOR"/>
    <property type="match status" value="1"/>
</dbReference>
<dbReference type="Gene3D" id="1.10.10.10">
    <property type="entry name" value="Winged helix-like DNA-binding domain superfamily/Winged helix DNA-binding domain"/>
    <property type="match status" value="1"/>
</dbReference>
<keyword evidence="4" id="KW-0804">Transcription</keyword>
<organism evidence="6 7">
    <name type="scientific">Neopusillimonas maritima</name>
    <dbReference type="NCBI Taxonomy" id="2026239"/>
    <lineage>
        <taxon>Bacteria</taxon>
        <taxon>Pseudomonadati</taxon>
        <taxon>Pseudomonadota</taxon>
        <taxon>Betaproteobacteria</taxon>
        <taxon>Burkholderiales</taxon>
        <taxon>Alcaligenaceae</taxon>
        <taxon>Neopusillimonas</taxon>
    </lineage>
</organism>
<dbReference type="GO" id="GO:0003700">
    <property type="term" value="F:DNA-binding transcription factor activity"/>
    <property type="evidence" value="ECO:0007669"/>
    <property type="project" value="InterPro"/>
</dbReference>
<sequence length="312" mass="35157">MPTKHSSTRKIGPDAAVPWDLVRTFLALERHRDYAVAAEMEGIDHSTLRRRIQALEQQLGRTVFIRTQRGWEVSADLQKLVDAAQDMAEAAKRFSLAVQDDAGVIRISLLDAFAHRFANAFTNFRERHPRLVLNITTETHFVDLKQDQVDIAIRLARPVQGNSSLKIKKIGDVPINVYASKSYLQSMGGARANRTAQHHFLGMNLGFSHSDHTFTYGSLDRTEFGLSGKVVAWSDSFSMLARLCENGLGVAIMPTVMAVDYPGLQKVDPAQADVTTELWMISRFDLRAPWQLDLANLLQQELNRWMQPFAPR</sequence>
<feature type="domain" description="HTH lysR-type" evidence="5">
    <location>
        <begin position="17"/>
        <end position="74"/>
    </location>
</feature>
<evidence type="ECO:0000313" key="7">
    <source>
        <dbReference type="Proteomes" id="UP000266206"/>
    </source>
</evidence>
<keyword evidence="2" id="KW-0805">Transcription regulation</keyword>
<protein>
    <recommendedName>
        <fullName evidence="5">HTH lysR-type domain-containing protein</fullName>
    </recommendedName>
</protein>
<dbReference type="EMBL" id="NQYH01000025">
    <property type="protein sequence ID" value="RIY38941.1"/>
    <property type="molecule type" value="Genomic_DNA"/>
</dbReference>
<dbReference type="InterPro" id="IPR000847">
    <property type="entry name" value="LysR_HTH_N"/>
</dbReference>
<dbReference type="RefSeq" id="WP_119517080.1">
    <property type="nucleotide sequence ID" value="NZ_NQYH01000025.1"/>
</dbReference>
<evidence type="ECO:0000256" key="4">
    <source>
        <dbReference type="ARBA" id="ARBA00023163"/>
    </source>
</evidence>
<dbReference type="Proteomes" id="UP000266206">
    <property type="component" value="Unassembled WGS sequence"/>
</dbReference>
<dbReference type="PANTHER" id="PTHR30537:SF3">
    <property type="entry name" value="TRANSCRIPTIONAL REGULATORY PROTEIN"/>
    <property type="match status" value="1"/>
</dbReference>
<comment type="similarity">
    <text evidence="1">Belongs to the LysR transcriptional regulatory family.</text>
</comment>
<evidence type="ECO:0000313" key="6">
    <source>
        <dbReference type="EMBL" id="RIY38941.1"/>
    </source>
</evidence>